<proteinExistence type="predicted"/>
<reference evidence="2 3" key="1">
    <citation type="journal article" date="2005" name="J. Virol.">
        <title>Constituents of SH1, a novel lipid-containing virus infecting the halophilic euryarchaeon Haloarcula hispanica.</title>
        <authorList>
            <person name="Bamford D.H."/>
            <person name="Ravantti J.J."/>
            <person name="Ronnholm G."/>
            <person name="Laurinavicius S."/>
            <person name="Kukkaro P."/>
            <person name="Dyall-Smith M."/>
            <person name="Somerharju P."/>
            <person name="Kalkkinen N."/>
            <person name="Bamford J.K."/>
        </authorList>
    </citation>
    <scope>NUCLEOTIDE SEQUENCE</scope>
</reference>
<name>Q4KPI0_9VIRU</name>
<accession>Q4KPI0</accession>
<dbReference type="Proteomes" id="UP000001469">
    <property type="component" value="Segment"/>
</dbReference>
<dbReference type="EMBL" id="AY950802">
    <property type="protein sequence ID" value="AAY24933.1"/>
    <property type="molecule type" value="Genomic_DNA"/>
</dbReference>
<dbReference type="GeneID" id="5176970"/>
<organism evidence="2 3">
    <name type="scientific">Haloarcula hispanica SH1 virus</name>
    <dbReference type="NCBI Taxonomy" id="326574"/>
    <lineage>
        <taxon>Viruses</taxon>
        <taxon>Singelaviria</taxon>
        <taxon>Helvetiavirae</taxon>
        <taxon>Dividoviricota</taxon>
        <taxon>Laserviricetes</taxon>
        <taxon>Halopanivirales</taxon>
        <taxon>Sphaerolipoviridae</taxon>
        <taxon>Alphasphaerolipovirus</taxon>
        <taxon>Alphasphaerolipovirus serpentinense</taxon>
    </lineage>
</organism>
<evidence type="ECO:0000256" key="1">
    <source>
        <dbReference type="SAM" id="MobiDB-lite"/>
    </source>
</evidence>
<dbReference type="KEGG" id="vg:5176970"/>
<dbReference type="RefSeq" id="YP_271864.1">
    <property type="nucleotide sequence ID" value="NC_007217.1"/>
</dbReference>
<keyword evidence="3" id="KW-1185">Reference proteome</keyword>
<evidence type="ECO:0000313" key="2">
    <source>
        <dbReference type="EMBL" id="AAY24933.1"/>
    </source>
</evidence>
<feature type="region of interest" description="Disordered" evidence="1">
    <location>
        <begin position="24"/>
        <end position="46"/>
    </location>
</feature>
<protein>
    <submittedName>
        <fullName evidence="2">ORF 7</fullName>
    </submittedName>
</protein>
<sequence length="46" mass="4802">MTRDQKLAVAGLLAAGVGAFAAGKRKADRQDADDEDDGFVEVPIRG</sequence>
<evidence type="ECO:0000313" key="3">
    <source>
        <dbReference type="Proteomes" id="UP000001469"/>
    </source>
</evidence>